<keyword evidence="11" id="KW-0175">Coiled coil</keyword>
<proteinExistence type="predicted"/>
<dbReference type="SUPFAM" id="SSF53098">
    <property type="entry name" value="Ribonuclease H-like"/>
    <property type="match status" value="1"/>
</dbReference>
<dbReference type="Pfam" id="PF17919">
    <property type="entry name" value="RT_RNaseH_2"/>
    <property type="match status" value="1"/>
</dbReference>
<keyword evidence="8" id="KW-0548">Nucleotidyltransferase</keyword>
<evidence type="ECO:0000256" key="9">
    <source>
        <dbReference type="ARBA" id="ARBA00023125"/>
    </source>
</evidence>
<keyword evidence="8" id="KW-0808">Transferase</keyword>
<keyword evidence="1" id="KW-0645">Protease</keyword>
<evidence type="ECO:0000256" key="10">
    <source>
        <dbReference type="ARBA" id="ARBA00023172"/>
    </source>
</evidence>
<evidence type="ECO:0000256" key="3">
    <source>
        <dbReference type="ARBA" id="ARBA00022750"/>
    </source>
</evidence>
<evidence type="ECO:0000256" key="4">
    <source>
        <dbReference type="ARBA" id="ARBA00022801"/>
    </source>
</evidence>
<reference evidence="13 14" key="1">
    <citation type="journal article" date="2024" name="G3 (Bethesda)">
        <title>Genome assembly of Hibiscus sabdariffa L. provides insights into metabolisms of medicinal natural products.</title>
        <authorList>
            <person name="Kim T."/>
        </authorList>
    </citation>
    <scope>NUCLEOTIDE SEQUENCE [LARGE SCALE GENOMIC DNA]</scope>
    <source>
        <strain evidence="13">TK-2024</strain>
        <tissue evidence="13">Old leaves</tissue>
    </source>
</reference>
<dbReference type="PANTHER" id="PTHR37984">
    <property type="entry name" value="PROTEIN CBG26694"/>
    <property type="match status" value="1"/>
</dbReference>
<evidence type="ECO:0000256" key="8">
    <source>
        <dbReference type="ARBA" id="ARBA00022932"/>
    </source>
</evidence>
<dbReference type="PROSITE" id="PS50994">
    <property type="entry name" value="INTEGRASE"/>
    <property type="match status" value="1"/>
</dbReference>
<comment type="caution">
    <text evidence="13">The sequence shown here is derived from an EMBL/GenBank/DDBJ whole genome shotgun (WGS) entry which is preliminary data.</text>
</comment>
<evidence type="ECO:0000256" key="6">
    <source>
        <dbReference type="ARBA" id="ARBA00022908"/>
    </source>
</evidence>
<evidence type="ECO:0000313" key="13">
    <source>
        <dbReference type="EMBL" id="KAK8999763.1"/>
    </source>
</evidence>
<evidence type="ECO:0000256" key="11">
    <source>
        <dbReference type="SAM" id="Coils"/>
    </source>
</evidence>
<organism evidence="13 14">
    <name type="scientific">Hibiscus sabdariffa</name>
    <name type="common">roselle</name>
    <dbReference type="NCBI Taxonomy" id="183260"/>
    <lineage>
        <taxon>Eukaryota</taxon>
        <taxon>Viridiplantae</taxon>
        <taxon>Streptophyta</taxon>
        <taxon>Embryophyta</taxon>
        <taxon>Tracheophyta</taxon>
        <taxon>Spermatophyta</taxon>
        <taxon>Magnoliopsida</taxon>
        <taxon>eudicotyledons</taxon>
        <taxon>Gunneridae</taxon>
        <taxon>Pentapetalae</taxon>
        <taxon>rosids</taxon>
        <taxon>malvids</taxon>
        <taxon>Malvales</taxon>
        <taxon>Malvaceae</taxon>
        <taxon>Malvoideae</taxon>
        <taxon>Hibiscus</taxon>
    </lineage>
</organism>
<dbReference type="Proteomes" id="UP001396334">
    <property type="component" value="Unassembled WGS sequence"/>
</dbReference>
<sequence length="403" mass="46529">MLKKDNFRWSNEAKTAFETLKESMCTTPVLALPNFSKPFVLETDASSTGIGAVLSQEGPLRLQLLQILHDSPHGGHSGIQNTYQRIKATFYWPSLKSMVITYVQQCDICQRTKSEHQAKPGLLQPLPIPSKAWETITTDFIEGLPKSNSFNSILVVIDKFTKYAHFVPLSHPFTVLDVARKYLDNIYKLHGQPKVAISDRDKTFTSIFWKELMKQMGTTTLFSTAYHPEIDGQTERLNQCLEQFLRSICFLHPVHWAKWLSQAEFWYNTSYHSAISMTPFEALYGYKAPTMNWNESSLVQSVQEIIQQRQQMNKTIQQQLEKAQERMKHFADRHRTEREFQVGDNVYLKIQPYRQTSLALRKNLKLSARYYGPYEILQKIGAVAYKLKLPPLQKYIPSSMSAS</sequence>
<dbReference type="SUPFAM" id="SSF56672">
    <property type="entry name" value="DNA/RNA polymerases"/>
    <property type="match status" value="1"/>
</dbReference>
<keyword evidence="3" id="KW-0064">Aspartyl protease</keyword>
<protein>
    <recommendedName>
        <fullName evidence="12">Integrase catalytic domain-containing protein</fullName>
    </recommendedName>
</protein>
<keyword evidence="4" id="KW-0378">Hydrolase</keyword>
<dbReference type="InterPro" id="IPR043128">
    <property type="entry name" value="Rev_trsase/Diguanyl_cyclase"/>
</dbReference>
<keyword evidence="5" id="KW-0460">Magnesium</keyword>
<feature type="coiled-coil region" evidence="11">
    <location>
        <begin position="302"/>
        <end position="333"/>
    </location>
</feature>
<dbReference type="Gene3D" id="3.30.70.270">
    <property type="match status" value="1"/>
</dbReference>
<evidence type="ECO:0000256" key="7">
    <source>
        <dbReference type="ARBA" id="ARBA00022918"/>
    </source>
</evidence>
<dbReference type="Pfam" id="PF17921">
    <property type="entry name" value="Integrase_H2C2"/>
    <property type="match status" value="1"/>
</dbReference>
<dbReference type="InterPro" id="IPR043502">
    <property type="entry name" value="DNA/RNA_pol_sf"/>
</dbReference>
<name>A0ABR2QGE9_9ROSI</name>
<evidence type="ECO:0000256" key="2">
    <source>
        <dbReference type="ARBA" id="ARBA00022723"/>
    </source>
</evidence>
<dbReference type="InterPro" id="IPR036397">
    <property type="entry name" value="RNaseH_sf"/>
</dbReference>
<dbReference type="Gene3D" id="3.30.420.10">
    <property type="entry name" value="Ribonuclease H-like superfamily/Ribonuclease H"/>
    <property type="match status" value="1"/>
</dbReference>
<dbReference type="InterPro" id="IPR001584">
    <property type="entry name" value="Integrase_cat-core"/>
</dbReference>
<dbReference type="EMBL" id="JBBPBN010000039">
    <property type="protein sequence ID" value="KAK8999763.1"/>
    <property type="molecule type" value="Genomic_DNA"/>
</dbReference>
<keyword evidence="7" id="KW-0695">RNA-directed DNA polymerase</keyword>
<keyword evidence="8" id="KW-0239">DNA-directed DNA polymerase</keyword>
<evidence type="ECO:0000256" key="5">
    <source>
        <dbReference type="ARBA" id="ARBA00022842"/>
    </source>
</evidence>
<dbReference type="Pfam" id="PF24626">
    <property type="entry name" value="SH3_Tf2-1"/>
    <property type="match status" value="1"/>
</dbReference>
<dbReference type="InterPro" id="IPR050951">
    <property type="entry name" value="Retrovirus_Pol_polyprotein"/>
</dbReference>
<evidence type="ECO:0000259" key="12">
    <source>
        <dbReference type="PROSITE" id="PS50994"/>
    </source>
</evidence>
<keyword evidence="9" id="KW-0238">DNA-binding</keyword>
<evidence type="ECO:0000256" key="1">
    <source>
        <dbReference type="ARBA" id="ARBA00022670"/>
    </source>
</evidence>
<gene>
    <name evidence="13" type="ORF">V6N11_065260</name>
</gene>
<accession>A0ABR2QGE9</accession>
<dbReference type="InterPro" id="IPR041588">
    <property type="entry name" value="Integrase_H2C2"/>
</dbReference>
<dbReference type="InterPro" id="IPR041577">
    <property type="entry name" value="RT_RNaseH_2"/>
</dbReference>
<keyword evidence="2" id="KW-0479">Metal-binding</keyword>
<keyword evidence="10" id="KW-0233">DNA recombination</keyword>
<evidence type="ECO:0000313" key="14">
    <source>
        <dbReference type="Proteomes" id="UP001396334"/>
    </source>
</evidence>
<feature type="domain" description="Integrase catalytic" evidence="12">
    <location>
        <begin position="123"/>
        <end position="287"/>
    </location>
</feature>
<dbReference type="InterPro" id="IPR012337">
    <property type="entry name" value="RNaseH-like_sf"/>
</dbReference>
<keyword evidence="14" id="KW-1185">Reference proteome</keyword>
<dbReference type="InterPro" id="IPR056924">
    <property type="entry name" value="SH3_Tf2-1"/>
</dbReference>
<dbReference type="Gene3D" id="1.10.340.70">
    <property type="match status" value="1"/>
</dbReference>
<dbReference type="PANTHER" id="PTHR37984:SF15">
    <property type="entry name" value="INTEGRASE CATALYTIC DOMAIN-CONTAINING PROTEIN"/>
    <property type="match status" value="1"/>
</dbReference>
<keyword evidence="6" id="KW-0229">DNA integration</keyword>